<reference evidence="1 2" key="1">
    <citation type="submission" date="2008-10" db="EMBL/GenBank/DDBJ databases">
        <title>Draft genome sequence of Bacteroides dorei (DSM 17855).</title>
        <authorList>
            <person name="Sudarsanam P."/>
            <person name="Ley R."/>
            <person name="Guruge J."/>
            <person name="Turnbaugh P.J."/>
            <person name="Mahowald M."/>
            <person name="Liep D."/>
            <person name="Gordon J."/>
        </authorList>
    </citation>
    <scope>NUCLEOTIDE SEQUENCE [LARGE SCALE GENOMIC DNA]</scope>
    <source>
        <strain evidence="1 2">DSM 17855</strain>
    </source>
</reference>
<name>B6W604_9BACT</name>
<evidence type="ECO:0000313" key="2">
    <source>
        <dbReference type="Proteomes" id="UP000004849"/>
    </source>
</evidence>
<gene>
    <name evidence="1" type="ORF">BACDOR_05021</name>
</gene>
<protein>
    <submittedName>
        <fullName evidence="1">Uncharacterized protein</fullName>
    </submittedName>
</protein>
<evidence type="ECO:0000313" key="1">
    <source>
        <dbReference type="EMBL" id="EEB22551.1"/>
    </source>
</evidence>
<dbReference type="EMBL" id="ABWZ01000112">
    <property type="protein sequence ID" value="EEB22551.1"/>
    <property type="molecule type" value="Genomic_DNA"/>
</dbReference>
<dbReference type="AlphaFoldDB" id="B6W604"/>
<organism evidence="1 2">
    <name type="scientific">Phocaeicola dorei DSM 17855</name>
    <dbReference type="NCBI Taxonomy" id="483217"/>
    <lineage>
        <taxon>Bacteria</taxon>
        <taxon>Pseudomonadati</taxon>
        <taxon>Bacteroidota</taxon>
        <taxon>Bacteroidia</taxon>
        <taxon>Bacteroidales</taxon>
        <taxon>Bacteroidaceae</taxon>
        <taxon>Phocaeicola</taxon>
    </lineage>
</organism>
<dbReference type="HOGENOM" id="CLU_1324255_0_0_10"/>
<reference evidence="1 2" key="2">
    <citation type="submission" date="2008-10" db="EMBL/GenBank/DDBJ databases">
        <authorList>
            <person name="Fulton L."/>
            <person name="Clifton S."/>
            <person name="Fulton B."/>
            <person name="Xu J."/>
            <person name="Minx P."/>
            <person name="Pepin K.H."/>
            <person name="Johnson M."/>
            <person name="Thiruvilangam P."/>
            <person name="Bhonagiri V."/>
            <person name="Nash W.E."/>
            <person name="Mardis E.R."/>
            <person name="Wilson R.K."/>
        </authorList>
    </citation>
    <scope>NUCLEOTIDE SEQUENCE [LARGE SCALE GENOMIC DNA]</scope>
    <source>
        <strain evidence="1 2">DSM 17855</strain>
    </source>
</reference>
<accession>B6W604</accession>
<dbReference type="Proteomes" id="UP000004849">
    <property type="component" value="Unassembled WGS sequence"/>
</dbReference>
<sequence length="207" mass="22125">MSCLGSVMPGGTAGIHFKEDISEAVKNLFTRLGEIEERYGELMRDAGHMDTYDARYEATEKAEAYRTRKISAAVGTFRKEAVLETSAVPEKTVAMEKTEATEAQPSSGEMRFKGGRRELTIRNGSAVLRTNGESFDATDILKGMSAHGVDIGRVSGKAMSEMLKGNKTALPGASGNSVFAIVKGPAGYGLKAFQIAKQVHSAAAQEI</sequence>
<proteinExistence type="predicted"/>